<proteinExistence type="predicted"/>
<evidence type="ECO:0000313" key="1">
    <source>
        <dbReference type="EMBL" id="KKK83143.1"/>
    </source>
</evidence>
<dbReference type="AlphaFoldDB" id="A0A0F8YNY8"/>
<accession>A0A0F8YNY8</accession>
<comment type="caution">
    <text evidence="1">The sequence shown here is derived from an EMBL/GenBank/DDBJ whole genome shotgun (WGS) entry which is preliminary data.</text>
</comment>
<feature type="non-terminal residue" evidence="1">
    <location>
        <position position="71"/>
    </location>
</feature>
<organism evidence="1">
    <name type="scientific">marine sediment metagenome</name>
    <dbReference type="NCBI Taxonomy" id="412755"/>
    <lineage>
        <taxon>unclassified sequences</taxon>
        <taxon>metagenomes</taxon>
        <taxon>ecological metagenomes</taxon>
    </lineage>
</organism>
<dbReference type="EMBL" id="LAZR01052360">
    <property type="protein sequence ID" value="KKK83143.1"/>
    <property type="molecule type" value="Genomic_DNA"/>
</dbReference>
<sequence length="71" mass="8239">MKRIICLILLLTIPLLIVLPADLINHPETGEAGFFITREEMIKVLINREELEEDKRQDAEDAENYEVAFKL</sequence>
<reference evidence="1" key="1">
    <citation type="journal article" date="2015" name="Nature">
        <title>Complex archaea that bridge the gap between prokaryotes and eukaryotes.</title>
        <authorList>
            <person name="Spang A."/>
            <person name="Saw J.H."/>
            <person name="Jorgensen S.L."/>
            <person name="Zaremba-Niedzwiedzka K."/>
            <person name="Martijn J."/>
            <person name="Lind A.E."/>
            <person name="van Eijk R."/>
            <person name="Schleper C."/>
            <person name="Guy L."/>
            <person name="Ettema T.J."/>
        </authorList>
    </citation>
    <scope>NUCLEOTIDE SEQUENCE</scope>
</reference>
<protein>
    <submittedName>
        <fullName evidence="1">Uncharacterized protein</fullName>
    </submittedName>
</protein>
<name>A0A0F8YNY8_9ZZZZ</name>
<gene>
    <name evidence="1" type="ORF">LCGC14_2796390</name>
</gene>